<evidence type="ECO:0000313" key="2">
    <source>
        <dbReference type="Proteomes" id="UP000494205"/>
    </source>
</evidence>
<organism evidence="1 2">
    <name type="scientific">Paraburkholderia rhynchosiae</name>
    <dbReference type="NCBI Taxonomy" id="487049"/>
    <lineage>
        <taxon>Bacteria</taxon>
        <taxon>Pseudomonadati</taxon>
        <taxon>Pseudomonadota</taxon>
        <taxon>Betaproteobacteria</taxon>
        <taxon>Burkholderiales</taxon>
        <taxon>Burkholderiaceae</taxon>
        <taxon>Paraburkholderia</taxon>
    </lineage>
</organism>
<dbReference type="AlphaFoldDB" id="A0A6J5BG32"/>
<gene>
    <name evidence="1" type="ORF">LMG27174_03887</name>
</gene>
<reference evidence="1 2" key="1">
    <citation type="submission" date="2020-04" db="EMBL/GenBank/DDBJ databases">
        <authorList>
            <person name="De Canck E."/>
        </authorList>
    </citation>
    <scope>NUCLEOTIDE SEQUENCE [LARGE SCALE GENOMIC DNA]</scope>
    <source>
        <strain evidence="1 2">LMG 27174</strain>
    </source>
</reference>
<sequence>MEAGYEGRTGRTGRIQRALCAASGFAGGVRADDTHRPASSQAR</sequence>
<proteinExistence type="predicted"/>
<evidence type="ECO:0000313" key="1">
    <source>
        <dbReference type="EMBL" id="CAB3705022.1"/>
    </source>
</evidence>
<dbReference type="Proteomes" id="UP000494205">
    <property type="component" value="Unassembled WGS sequence"/>
</dbReference>
<accession>A0A6J5BG32</accession>
<name>A0A6J5BG32_9BURK</name>
<dbReference type="EMBL" id="CADIJZ010000014">
    <property type="protein sequence ID" value="CAB3705022.1"/>
    <property type="molecule type" value="Genomic_DNA"/>
</dbReference>
<protein>
    <submittedName>
        <fullName evidence="1">Uncharacterized protein</fullName>
    </submittedName>
</protein>